<reference evidence="2 3" key="1">
    <citation type="journal article" date="2011" name="J. Bacteriol.">
        <title>Complete genome sequence of seawater bacterium Glaciecola nitratireducens FR1064T.</title>
        <authorList>
            <person name="Bian F."/>
            <person name="Qin Q.L."/>
            <person name="Xie B.B."/>
            <person name="Shu Y.L."/>
            <person name="Zhang X.Y."/>
            <person name="Yu Y."/>
            <person name="Chen B."/>
            <person name="Chen X.L."/>
            <person name="Zhou B.C."/>
            <person name="Zhang Y.Z."/>
        </authorList>
    </citation>
    <scope>NUCLEOTIDE SEQUENCE [LARGE SCALE GENOMIC DNA]</scope>
    <source>
        <strain evidence="3">JCM 12485 / KCTC 12276 / FR1064</strain>
    </source>
</reference>
<dbReference type="EMBL" id="CP003060">
    <property type="protein sequence ID" value="AEP31443.1"/>
    <property type="molecule type" value="Genomic_DNA"/>
</dbReference>
<accession>G4QN24</accession>
<feature type="transmembrane region" description="Helical" evidence="1">
    <location>
        <begin position="42"/>
        <end position="62"/>
    </location>
</feature>
<organism evidence="2 3">
    <name type="scientific">Glaciecola nitratireducens (strain JCM 12485 / KCTC 12276 / FR1064)</name>
    <dbReference type="NCBI Taxonomy" id="1085623"/>
    <lineage>
        <taxon>Bacteria</taxon>
        <taxon>Pseudomonadati</taxon>
        <taxon>Pseudomonadota</taxon>
        <taxon>Gammaproteobacteria</taxon>
        <taxon>Alteromonadales</taxon>
        <taxon>Alteromonadaceae</taxon>
        <taxon>Brumicola</taxon>
    </lineage>
</organism>
<keyword evidence="1" id="KW-1133">Transmembrane helix</keyword>
<keyword evidence="3" id="KW-1185">Reference proteome</keyword>
<gene>
    <name evidence="2" type="ordered locus">GNIT_3349</name>
</gene>
<dbReference type="KEGG" id="gni:GNIT_3349"/>
<dbReference type="AlphaFoldDB" id="G4QN24"/>
<dbReference type="Proteomes" id="UP000009282">
    <property type="component" value="Chromosome"/>
</dbReference>
<evidence type="ECO:0000313" key="3">
    <source>
        <dbReference type="Proteomes" id="UP000009282"/>
    </source>
</evidence>
<name>G4QN24_GLANF</name>
<evidence type="ECO:0000313" key="2">
    <source>
        <dbReference type="EMBL" id="AEP31443.1"/>
    </source>
</evidence>
<keyword evidence="1" id="KW-0472">Membrane</keyword>
<dbReference type="STRING" id="1085623.GNIT_3349"/>
<sequence>MIASFNSLIQRTWSLVIHVTASKEVADKFNTLMILLDMAMKLLLLTCALLFIGGIVPSYAAVEHQNNESNAVAERLASKDINEVVVIAMQLQLECQELNSQDVCEGVGNILAVLETRLSTLPADHDNSVFFLKGLMEGVNDANQAVIARLKKAP</sequence>
<dbReference type="HOGENOM" id="CLU_1701750_0_0_6"/>
<evidence type="ECO:0000256" key="1">
    <source>
        <dbReference type="SAM" id="Phobius"/>
    </source>
</evidence>
<proteinExistence type="predicted"/>
<protein>
    <submittedName>
        <fullName evidence="2">Uncharacterized protein</fullName>
    </submittedName>
</protein>
<keyword evidence="1" id="KW-0812">Transmembrane</keyword>